<dbReference type="Pfam" id="PF00072">
    <property type="entry name" value="Response_reg"/>
    <property type="match status" value="1"/>
</dbReference>
<dbReference type="InterPro" id="IPR011006">
    <property type="entry name" value="CheY-like_superfamily"/>
</dbReference>
<dbReference type="EMBL" id="BSPC01000054">
    <property type="protein sequence ID" value="GLS21862.1"/>
    <property type="molecule type" value="Genomic_DNA"/>
</dbReference>
<keyword evidence="5" id="KW-1185">Reference proteome</keyword>
<dbReference type="InterPro" id="IPR058245">
    <property type="entry name" value="NreC/VraR/RcsB-like_REC"/>
</dbReference>
<organism evidence="4 5">
    <name type="scientific">Labrys miyagiensis</name>
    <dbReference type="NCBI Taxonomy" id="346912"/>
    <lineage>
        <taxon>Bacteria</taxon>
        <taxon>Pseudomonadati</taxon>
        <taxon>Pseudomonadota</taxon>
        <taxon>Alphaproteobacteria</taxon>
        <taxon>Hyphomicrobiales</taxon>
        <taxon>Xanthobacteraceae</taxon>
        <taxon>Labrys</taxon>
    </lineage>
</organism>
<accession>A0ABQ6CQG6</accession>
<dbReference type="InterPro" id="IPR039420">
    <property type="entry name" value="WalR-like"/>
</dbReference>
<keyword evidence="2" id="KW-0597">Phosphoprotein</keyword>
<dbReference type="CDD" id="cd17535">
    <property type="entry name" value="REC_NarL-like"/>
    <property type="match status" value="1"/>
</dbReference>
<proteinExistence type="predicted"/>
<protein>
    <submittedName>
        <fullName evidence="4">Response regulator</fullName>
    </submittedName>
</protein>
<name>A0ABQ6CQG6_9HYPH</name>
<feature type="domain" description="Response regulatory" evidence="3">
    <location>
        <begin position="8"/>
        <end position="129"/>
    </location>
</feature>
<feature type="modified residue" description="4-aspartylphosphate" evidence="2">
    <location>
        <position position="60"/>
    </location>
</feature>
<dbReference type="PANTHER" id="PTHR43214">
    <property type="entry name" value="TWO-COMPONENT RESPONSE REGULATOR"/>
    <property type="match status" value="1"/>
</dbReference>
<dbReference type="Gene3D" id="3.40.50.2300">
    <property type="match status" value="1"/>
</dbReference>
<dbReference type="InterPro" id="IPR036388">
    <property type="entry name" value="WH-like_DNA-bd_sf"/>
</dbReference>
<sequence length="251" mass="27843">MTENDAMLVMIAEDDGLHRSFARGIVEQLWPGEVEVIEAADGDGAIDLALKREPPCVVLDLQLPKATGIEVARTIWSRRADTHILFWSNFADEAYVRGVARIVPPGSVYGYVLKSASEEGMRSALRGVFREGHCIIDREVRGIQHRVHDRLEGITDTEYESLIDIALGLTDKAIAHRRGLSTRGAQSRIQHLYDKLGLATVPGDGTSVFNSRTRAIYLALARGLINVDALKREQKRFDDWLHQAGDLGDDS</sequence>
<evidence type="ECO:0000313" key="4">
    <source>
        <dbReference type="EMBL" id="GLS21862.1"/>
    </source>
</evidence>
<dbReference type="SUPFAM" id="SSF52172">
    <property type="entry name" value="CheY-like"/>
    <property type="match status" value="1"/>
</dbReference>
<dbReference type="Gene3D" id="1.10.10.10">
    <property type="entry name" value="Winged helix-like DNA-binding domain superfamily/Winged helix DNA-binding domain"/>
    <property type="match status" value="1"/>
</dbReference>
<gene>
    <name evidence="4" type="ORF">GCM10007874_48790</name>
</gene>
<evidence type="ECO:0000259" key="3">
    <source>
        <dbReference type="PROSITE" id="PS50110"/>
    </source>
</evidence>
<keyword evidence="1" id="KW-0238">DNA-binding</keyword>
<dbReference type="InterPro" id="IPR001789">
    <property type="entry name" value="Sig_transdc_resp-reg_receiver"/>
</dbReference>
<dbReference type="Proteomes" id="UP001156882">
    <property type="component" value="Unassembled WGS sequence"/>
</dbReference>
<dbReference type="PROSITE" id="PS50110">
    <property type="entry name" value="RESPONSE_REGULATORY"/>
    <property type="match status" value="1"/>
</dbReference>
<dbReference type="SMART" id="SM00448">
    <property type="entry name" value="REC"/>
    <property type="match status" value="1"/>
</dbReference>
<reference evidence="5" key="1">
    <citation type="journal article" date="2019" name="Int. J. Syst. Evol. Microbiol.">
        <title>The Global Catalogue of Microorganisms (GCM) 10K type strain sequencing project: providing services to taxonomists for standard genome sequencing and annotation.</title>
        <authorList>
            <consortium name="The Broad Institute Genomics Platform"/>
            <consortium name="The Broad Institute Genome Sequencing Center for Infectious Disease"/>
            <person name="Wu L."/>
            <person name="Ma J."/>
        </authorList>
    </citation>
    <scope>NUCLEOTIDE SEQUENCE [LARGE SCALE GENOMIC DNA]</scope>
    <source>
        <strain evidence="5">NBRC 101365</strain>
    </source>
</reference>
<dbReference type="SUPFAM" id="SSF46894">
    <property type="entry name" value="C-terminal effector domain of the bipartite response regulators"/>
    <property type="match status" value="1"/>
</dbReference>
<evidence type="ECO:0000256" key="2">
    <source>
        <dbReference type="PROSITE-ProRule" id="PRU00169"/>
    </source>
</evidence>
<dbReference type="InterPro" id="IPR016032">
    <property type="entry name" value="Sig_transdc_resp-reg_C-effctor"/>
</dbReference>
<comment type="caution">
    <text evidence="4">The sequence shown here is derived from an EMBL/GenBank/DDBJ whole genome shotgun (WGS) entry which is preliminary data.</text>
</comment>
<evidence type="ECO:0000313" key="5">
    <source>
        <dbReference type="Proteomes" id="UP001156882"/>
    </source>
</evidence>
<evidence type="ECO:0000256" key="1">
    <source>
        <dbReference type="ARBA" id="ARBA00023125"/>
    </source>
</evidence>